<dbReference type="AlphaFoldDB" id="A0AAU7QWJ1"/>
<keyword evidence="2" id="KW-1133">Transmembrane helix</keyword>
<protein>
    <submittedName>
        <fullName evidence="3">Uncharacterized protein</fullName>
    </submittedName>
</protein>
<sequence>MELRRNRQTLWSGLTIFMVGVAPLLYLTPSSTVRWALVGLWLLAAGVFVAYQFRPFRFRIGADGLDLRVAGLDRLVAWAEIEAVVLDQPPSSGGRKQRAASVLLVPATASAIDRRLTGRSPVDGRPALVLLDLDQVRQPPGEVAAALAHFGGSRFTDARQQVPQRSGARPDLDALSWLSDLTPRVQKALDSGDASQRQALKAEVDAALARLSEEPAASGQPRLDKVMKAMSDALGAEDDGAKPEIR</sequence>
<accession>A0AAU7QWJ1</accession>
<feature type="transmembrane region" description="Helical" evidence="2">
    <location>
        <begin position="9"/>
        <end position="27"/>
    </location>
</feature>
<organism evidence="3">
    <name type="scientific">Micromonospora sp. HUAS YX12</name>
    <dbReference type="NCBI Taxonomy" id="3156396"/>
    <lineage>
        <taxon>Bacteria</taxon>
        <taxon>Bacillati</taxon>
        <taxon>Actinomycetota</taxon>
        <taxon>Actinomycetes</taxon>
        <taxon>Micromonosporales</taxon>
        <taxon>Micromonosporaceae</taxon>
        <taxon>Micromonospora</taxon>
    </lineage>
</organism>
<feature type="region of interest" description="Disordered" evidence="1">
    <location>
        <begin position="212"/>
        <end position="246"/>
    </location>
</feature>
<evidence type="ECO:0000313" key="3">
    <source>
        <dbReference type="EMBL" id="XBT80606.1"/>
    </source>
</evidence>
<keyword evidence="2" id="KW-0812">Transmembrane</keyword>
<dbReference type="EMBL" id="CP157974">
    <property type="protein sequence ID" value="XBT80606.1"/>
    <property type="molecule type" value="Genomic_DNA"/>
</dbReference>
<dbReference type="RefSeq" id="WP_349877062.1">
    <property type="nucleotide sequence ID" value="NZ_CP157974.1"/>
</dbReference>
<reference evidence="3" key="1">
    <citation type="submission" date="2024-06" db="EMBL/GenBank/DDBJ databases">
        <title>Micromonospora sp. strain HUAS YX12 genome sequences.</title>
        <authorList>
            <person name="Mo P."/>
        </authorList>
    </citation>
    <scope>NUCLEOTIDE SEQUENCE</scope>
    <source>
        <strain evidence="3">HUAS YX12</strain>
    </source>
</reference>
<proteinExistence type="predicted"/>
<evidence type="ECO:0000256" key="1">
    <source>
        <dbReference type="SAM" id="MobiDB-lite"/>
    </source>
</evidence>
<feature type="transmembrane region" description="Helical" evidence="2">
    <location>
        <begin position="33"/>
        <end position="51"/>
    </location>
</feature>
<name>A0AAU7QWJ1_9ACTN</name>
<gene>
    <name evidence="3" type="ORF">ABIH81_23565</name>
</gene>
<keyword evidence="2" id="KW-0472">Membrane</keyword>
<evidence type="ECO:0000256" key="2">
    <source>
        <dbReference type="SAM" id="Phobius"/>
    </source>
</evidence>